<dbReference type="Proteomes" id="UP001500837">
    <property type="component" value="Unassembled WGS sequence"/>
</dbReference>
<dbReference type="InterPro" id="IPR002716">
    <property type="entry name" value="PIN_dom"/>
</dbReference>
<protein>
    <recommendedName>
        <fullName evidence="1">PIN domain-containing protein</fullName>
    </recommendedName>
</protein>
<name>A0AAV3S589_9EURY</name>
<accession>A0AAV3S589</accession>
<gene>
    <name evidence="2" type="ORF">GCM10009066_05040</name>
</gene>
<dbReference type="RefSeq" id="WP_211311858.1">
    <property type="nucleotide sequence ID" value="NZ_BAAABL010000021.1"/>
</dbReference>
<evidence type="ECO:0000313" key="3">
    <source>
        <dbReference type="Proteomes" id="UP001500837"/>
    </source>
</evidence>
<keyword evidence="3" id="KW-1185">Reference proteome</keyword>
<comment type="caution">
    <text evidence="2">The sequence shown here is derived from an EMBL/GenBank/DDBJ whole genome shotgun (WGS) entry which is preliminary data.</text>
</comment>
<sequence length="134" mass="14312">MILDTQYLGALADGNAAAREKAADLDEQVVPTRIPTAVIWEVFTGIGNAPLEEHGNELRALYEKLIASRSTVALTPEVARRAGELNGTHLKSDVVTKLDGADSVVAAHGLLLDEPVISNDSDFLDVDGLDVETY</sequence>
<dbReference type="InterPro" id="IPR029060">
    <property type="entry name" value="PIN-like_dom_sf"/>
</dbReference>
<dbReference type="SUPFAM" id="SSF88723">
    <property type="entry name" value="PIN domain-like"/>
    <property type="match status" value="1"/>
</dbReference>
<dbReference type="Gene3D" id="3.40.50.1010">
    <property type="entry name" value="5'-nuclease"/>
    <property type="match status" value="1"/>
</dbReference>
<evidence type="ECO:0000313" key="2">
    <source>
        <dbReference type="EMBL" id="GAA0293392.1"/>
    </source>
</evidence>
<proteinExistence type="predicted"/>
<evidence type="ECO:0000259" key="1">
    <source>
        <dbReference type="Pfam" id="PF01850"/>
    </source>
</evidence>
<reference evidence="2 3" key="1">
    <citation type="journal article" date="2019" name="Int. J. Syst. Evol. Microbiol.">
        <title>The Global Catalogue of Microorganisms (GCM) 10K type strain sequencing project: providing services to taxonomists for standard genome sequencing and annotation.</title>
        <authorList>
            <consortium name="The Broad Institute Genomics Platform"/>
            <consortium name="The Broad Institute Genome Sequencing Center for Infectious Disease"/>
            <person name="Wu L."/>
            <person name="Ma J."/>
        </authorList>
    </citation>
    <scope>NUCLEOTIDE SEQUENCE [LARGE SCALE GENOMIC DNA]</scope>
    <source>
        <strain evidence="2 3">JCM 16330</strain>
    </source>
</reference>
<feature type="domain" description="PIN" evidence="1">
    <location>
        <begin position="1"/>
        <end position="128"/>
    </location>
</feature>
<organism evidence="2 3">
    <name type="scientific">Halarchaeum salinum</name>
    <dbReference type="NCBI Taxonomy" id="489912"/>
    <lineage>
        <taxon>Archaea</taxon>
        <taxon>Methanobacteriati</taxon>
        <taxon>Methanobacteriota</taxon>
        <taxon>Stenosarchaea group</taxon>
        <taxon>Halobacteria</taxon>
        <taxon>Halobacteriales</taxon>
        <taxon>Halobacteriaceae</taxon>
    </lineage>
</organism>
<dbReference type="EMBL" id="BAAABL010000021">
    <property type="protein sequence ID" value="GAA0293392.1"/>
    <property type="molecule type" value="Genomic_DNA"/>
</dbReference>
<dbReference type="Pfam" id="PF01850">
    <property type="entry name" value="PIN"/>
    <property type="match status" value="1"/>
</dbReference>
<dbReference type="AlphaFoldDB" id="A0AAV3S589"/>